<dbReference type="AlphaFoldDB" id="A0A2M8ERZ4"/>
<name>A0A2M8ERZ4_9BACT</name>
<organism evidence="1 2">
    <name type="scientific">Candidatus Shapirobacteria bacterium CG_4_9_14_0_2_um_filter_39_11</name>
    <dbReference type="NCBI Taxonomy" id="1974478"/>
    <lineage>
        <taxon>Bacteria</taxon>
        <taxon>Candidatus Shapironibacteriota</taxon>
    </lineage>
</organism>
<dbReference type="Proteomes" id="UP000229816">
    <property type="component" value="Unassembled WGS sequence"/>
</dbReference>
<gene>
    <name evidence="1" type="ORF">CO054_03045</name>
</gene>
<dbReference type="EMBL" id="PFSF01000069">
    <property type="protein sequence ID" value="PJC27884.1"/>
    <property type="molecule type" value="Genomic_DNA"/>
</dbReference>
<protein>
    <submittedName>
        <fullName evidence="1">Uncharacterized protein</fullName>
    </submittedName>
</protein>
<comment type="caution">
    <text evidence="1">The sequence shown here is derived from an EMBL/GenBank/DDBJ whole genome shotgun (WGS) entry which is preliminary data.</text>
</comment>
<proteinExistence type="predicted"/>
<evidence type="ECO:0000313" key="2">
    <source>
        <dbReference type="Proteomes" id="UP000229816"/>
    </source>
</evidence>
<reference evidence="2" key="1">
    <citation type="submission" date="2017-09" db="EMBL/GenBank/DDBJ databases">
        <title>Depth-based differentiation of microbial function through sediment-hosted aquifers and enrichment of novel symbionts in the deep terrestrial subsurface.</title>
        <authorList>
            <person name="Probst A.J."/>
            <person name="Ladd B."/>
            <person name="Jarett J.K."/>
            <person name="Geller-Mcgrath D.E."/>
            <person name="Sieber C.M.K."/>
            <person name="Emerson J.B."/>
            <person name="Anantharaman K."/>
            <person name="Thomas B.C."/>
            <person name="Malmstrom R."/>
            <person name="Stieglmeier M."/>
            <person name="Klingl A."/>
            <person name="Woyke T."/>
            <person name="Ryan C.M."/>
            <person name="Banfield J.F."/>
        </authorList>
    </citation>
    <scope>NUCLEOTIDE SEQUENCE [LARGE SCALE GENOMIC DNA]</scope>
</reference>
<sequence>MPKPLERESSRAKTPGIAEYKLQTEASVVTLRIEKFSLELPRKVEDVLAILEKKAANSLPQEQRLFLAKGTTRSLDVLEQYANLVVKGNVVDDEMIYDRRRYFAGYKMISRAPDGHLDIKLARFLANGALIQLFAEQERPPRLKNLRVKNLRLKNLRGKVSVVCSDKVPLEKAKELLEAFAHAPY</sequence>
<evidence type="ECO:0000313" key="1">
    <source>
        <dbReference type="EMBL" id="PJC27884.1"/>
    </source>
</evidence>
<accession>A0A2M8ERZ4</accession>